<feature type="region of interest" description="Disordered" evidence="1">
    <location>
        <begin position="371"/>
        <end position="390"/>
    </location>
</feature>
<dbReference type="SMART" id="SM00175">
    <property type="entry name" value="RAB"/>
    <property type="match status" value="1"/>
</dbReference>
<reference evidence="2 3" key="1">
    <citation type="submission" date="2017-12" db="EMBL/GenBank/DDBJ databases">
        <title>Sequencing, de novo assembly and annotation of complete genome of a new Thraustochytrid species, strain FCC1311.</title>
        <authorList>
            <person name="Sedici K."/>
            <person name="Godart F."/>
            <person name="Aiese Cigliano R."/>
            <person name="Sanseverino W."/>
            <person name="Barakat M."/>
            <person name="Ortet P."/>
            <person name="Marechal E."/>
            <person name="Cagnac O."/>
            <person name="Amato A."/>
        </authorList>
    </citation>
    <scope>NUCLEOTIDE SEQUENCE [LARGE SCALE GENOMIC DNA]</scope>
</reference>
<feature type="compositionally biased region" description="Basic residues" evidence="1">
    <location>
        <begin position="528"/>
        <end position="537"/>
    </location>
</feature>
<dbReference type="SMART" id="SM00174">
    <property type="entry name" value="RHO"/>
    <property type="match status" value="1"/>
</dbReference>
<dbReference type="Pfam" id="PF00071">
    <property type="entry name" value="Ras"/>
    <property type="match status" value="1"/>
</dbReference>
<feature type="compositionally biased region" description="Low complexity" evidence="1">
    <location>
        <begin position="502"/>
        <end position="517"/>
    </location>
</feature>
<dbReference type="PANTHER" id="PTHR38150">
    <property type="entry name" value="EF-HAND DOMAIN-CONTAINING PROTEIN"/>
    <property type="match status" value="1"/>
</dbReference>
<feature type="region of interest" description="Disordered" evidence="1">
    <location>
        <begin position="846"/>
        <end position="874"/>
    </location>
</feature>
<feature type="compositionally biased region" description="Polar residues" evidence="1">
    <location>
        <begin position="549"/>
        <end position="558"/>
    </location>
</feature>
<dbReference type="EMBL" id="BEYU01000019">
    <property type="protein sequence ID" value="GBG26228.1"/>
    <property type="molecule type" value="Genomic_DNA"/>
</dbReference>
<keyword evidence="3" id="KW-1185">Reference proteome</keyword>
<dbReference type="GO" id="GO:0005525">
    <property type="term" value="F:GTP binding"/>
    <property type="evidence" value="ECO:0007669"/>
    <property type="project" value="InterPro"/>
</dbReference>
<feature type="compositionally biased region" description="Basic and acidic residues" evidence="1">
    <location>
        <begin position="560"/>
        <end position="576"/>
    </location>
</feature>
<dbReference type="InterPro" id="IPR027417">
    <property type="entry name" value="P-loop_NTPase"/>
</dbReference>
<organism evidence="2 3">
    <name type="scientific">Hondaea fermentalgiana</name>
    <dbReference type="NCBI Taxonomy" id="2315210"/>
    <lineage>
        <taxon>Eukaryota</taxon>
        <taxon>Sar</taxon>
        <taxon>Stramenopiles</taxon>
        <taxon>Bigyra</taxon>
        <taxon>Labyrinthulomycetes</taxon>
        <taxon>Thraustochytrida</taxon>
        <taxon>Thraustochytriidae</taxon>
        <taxon>Hondaea</taxon>
    </lineage>
</organism>
<dbReference type="PANTHER" id="PTHR38150:SF1">
    <property type="entry name" value="PFU DOMAIN-CONTAINING PROTEIN"/>
    <property type="match status" value="1"/>
</dbReference>
<feature type="region of interest" description="Disordered" evidence="1">
    <location>
        <begin position="752"/>
        <end position="819"/>
    </location>
</feature>
<comment type="caution">
    <text evidence="2">The sequence shown here is derived from an EMBL/GenBank/DDBJ whole genome shotgun (WGS) entry which is preliminary data.</text>
</comment>
<dbReference type="Gene3D" id="3.40.50.300">
    <property type="entry name" value="P-loop containing nucleotide triphosphate hydrolases"/>
    <property type="match status" value="1"/>
</dbReference>
<dbReference type="InterPro" id="IPR001806">
    <property type="entry name" value="Small_GTPase"/>
</dbReference>
<dbReference type="InParanoid" id="A0A2R5G8X7"/>
<feature type="compositionally biased region" description="Basic and acidic residues" evidence="1">
    <location>
        <begin position="484"/>
        <end position="501"/>
    </location>
</feature>
<evidence type="ECO:0000256" key="1">
    <source>
        <dbReference type="SAM" id="MobiDB-lite"/>
    </source>
</evidence>
<sequence>MESEGEIQQSWTLANQHEPQQVYCLKVAVVGEQAVGKTSALRAFSGLPFQDAYHESGDVRIWDALLPTPAVPAANHRRRRTRSSLSYGDEDDEVDSAYLMESGAGQVANIDDFDPGPRMRAQFWDCGTRSLDNVRLERMLDGAICTLILYDVTDSNSYEQATTRWLDAVRAAAPDKFIVLIGCKVDQSSVRSVEVAEVEEFARDHGLLFMEMSARTHENVDLTLSLLRIRAQHTLNADLHGDLEDDENDDDEEYADHGSYENFHAGAFASKRGRQEFSPGHADSDEHALTPLSSDAMTISAILGRPSKPSPPATFGVDEYDDSDRGVLARDIENLNVSAGLEVDAPNRNGGGRRTSASKMFGPGDSHVAGLGSASTASVRGPPTESKDEVERLAGTVRSALHLGTDIAQPESLSGSLNDATSAYGQYDRRQEPAHTEVSGLRLHRSGGYTVQHTRPTRNEDERPSEGDRDIERHENGPSAAAGHKTEKQSAADPPRQEARWSRPSRSSVVSAPPASRRFIRPEDMTLHKRSTKSFARKVKDDDDAVENGNVSETSSFGHTHKEGPSRQTGSRDTRQRRASSASSAMHSKGASEATVPEMYVDVNMEGRLVGTISVHRGNDPSALASAFVATHRLKRSMQPKLRLIGTLHVKVGPGRIGKLTVREGDDPTQLVEGFRKTFGLRARQAAEIEERVALQLRLHYNSQDDDESKHQGLVTVPETQRLRSRSPHVNESFRAVPESPFGASLSSAASSYSNHGVPVRGLRPQGNLTSTNQSQDFEDLERGASHGANRGVPARAPPPPHVTPPLDPPAPYFDPNEQLPSPVRYPSVLTQRQRELLHATLGWQAAREAEQDQEDERVENDENRGSPALGDMHKAGLRQSKGSLEEFPSFGTQMNQDSAPLFHLDVNIGASKMERISVHQGDDIAMLAQNFAEKHGLSYAKVPRLTFLLEEKLLLHTRDR</sequence>
<evidence type="ECO:0000313" key="3">
    <source>
        <dbReference type="Proteomes" id="UP000241890"/>
    </source>
</evidence>
<dbReference type="SMART" id="SM00173">
    <property type="entry name" value="RAS"/>
    <property type="match status" value="1"/>
</dbReference>
<feature type="compositionally biased region" description="Low complexity" evidence="1">
    <location>
        <begin position="579"/>
        <end position="592"/>
    </location>
</feature>
<dbReference type="PROSITE" id="PS51419">
    <property type="entry name" value="RAB"/>
    <property type="match status" value="1"/>
</dbReference>
<dbReference type="OrthoDB" id="273382at2759"/>
<name>A0A2R5G8X7_9STRA</name>
<dbReference type="AlphaFoldDB" id="A0A2R5G8X7"/>
<accession>A0A2R5G8X7</accession>
<gene>
    <name evidence="2" type="ORF">FCC1311_024492</name>
</gene>
<feature type="compositionally biased region" description="Pro residues" evidence="1">
    <location>
        <begin position="796"/>
        <end position="813"/>
    </location>
</feature>
<dbReference type="GO" id="GO:0003924">
    <property type="term" value="F:GTPase activity"/>
    <property type="evidence" value="ECO:0007669"/>
    <property type="project" value="InterPro"/>
</dbReference>
<proteinExistence type="predicted"/>
<dbReference type="Proteomes" id="UP000241890">
    <property type="component" value="Unassembled WGS sequence"/>
</dbReference>
<dbReference type="PRINTS" id="PR00449">
    <property type="entry name" value="RASTRNSFRMNG"/>
</dbReference>
<feature type="region of interest" description="Disordered" evidence="1">
    <location>
        <begin position="426"/>
        <end position="593"/>
    </location>
</feature>
<evidence type="ECO:0000313" key="2">
    <source>
        <dbReference type="EMBL" id="GBG26228.1"/>
    </source>
</evidence>
<feature type="compositionally biased region" description="Polar residues" evidence="1">
    <location>
        <begin position="767"/>
        <end position="776"/>
    </location>
</feature>
<dbReference type="SUPFAM" id="SSF52540">
    <property type="entry name" value="P-loop containing nucleoside triphosphate hydrolases"/>
    <property type="match status" value="1"/>
</dbReference>
<protein>
    <submittedName>
        <fullName evidence="2">Ras-related protein Rab-14</fullName>
    </submittedName>
</protein>
<feature type="compositionally biased region" description="Basic and acidic residues" evidence="1">
    <location>
        <begin position="457"/>
        <end position="476"/>
    </location>
</feature>